<name>A0A7G9YFD5_9EURY</name>
<dbReference type="Gene3D" id="3.30.470.20">
    <property type="entry name" value="ATP-grasp fold, B domain"/>
    <property type="match status" value="1"/>
</dbReference>
<protein>
    <recommendedName>
        <fullName evidence="2">ATP-grasp domain-containing protein</fullName>
    </recommendedName>
</protein>
<evidence type="ECO:0000313" key="3">
    <source>
        <dbReference type="EMBL" id="QNO46719.1"/>
    </source>
</evidence>
<dbReference type="SUPFAM" id="SSF56059">
    <property type="entry name" value="Glutathione synthetase ATP-binding domain-like"/>
    <property type="match status" value="1"/>
</dbReference>
<dbReference type="PROSITE" id="PS50975">
    <property type="entry name" value="ATP_GRASP"/>
    <property type="match status" value="1"/>
</dbReference>
<sequence length="423" mass="47339">MYGYQSLRKCISNNDNELIIYGADNFSQFSRRDASVNSKCDRALPVARGDELVVLRGKLDHVYHKWLRSHGLGSEYVVEYNAHSRDTTLSELIINNPEPVKNIIRQIGKKPVYVPWFSGRMETEAAKALGADFFGAPETETLKYNDKSSFKSVCGQLGVSVVEGTLFEMHPENNQDYIEMKNIISGYLTTCKTVIIRGTLGEAGMSLYKTQGDDISEIYQEIAISGEKSIIIEPFLDVLSSPNDQWVISRDGNIDSLGIRDQICERGMVHIGTLKGAKTSPDILNYITKTSVKIVNDMAESGYRGVVGIDYIVSDDGIFPVENNARFNGSSYVSMIVDNIEELISPIPYWKFIKIKTSACSFIELTKRIKPVLYDGKKLNSVFPFSCDTLPLSGDFAVILLAENMDEIFNMEESLKEMGVKRN</sequence>
<dbReference type="GO" id="GO:0005524">
    <property type="term" value="F:ATP binding"/>
    <property type="evidence" value="ECO:0007669"/>
    <property type="project" value="UniProtKB-UniRule"/>
</dbReference>
<dbReference type="AlphaFoldDB" id="A0A7G9YFD5"/>
<evidence type="ECO:0000256" key="1">
    <source>
        <dbReference type="PROSITE-ProRule" id="PRU00409"/>
    </source>
</evidence>
<gene>
    <name evidence="3" type="ORF">EIOBDEGA_00007</name>
</gene>
<reference evidence="3" key="1">
    <citation type="submission" date="2020-06" db="EMBL/GenBank/DDBJ databases">
        <title>Unique genomic features of the anaerobic methanotrophic archaea.</title>
        <authorList>
            <person name="Chadwick G.L."/>
            <person name="Skennerton C.T."/>
            <person name="Laso-Perez R."/>
            <person name="Leu A.O."/>
            <person name="Speth D.R."/>
            <person name="Yu H."/>
            <person name="Morgan-Lang C."/>
            <person name="Hatzenpichler R."/>
            <person name="Goudeau D."/>
            <person name="Malmstrom R."/>
            <person name="Brazelton W.J."/>
            <person name="Woyke T."/>
            <person name="Hallam S.J."/>
            <person name="Tyson G.W."/>
            <person name="Wegener G."/>
            <person name="Boetius A."/>
            <person name="Orphan V."/>
        </authorList>
    </citation>
    <scope>NUCLEOTIDE SEQUENCE</scope>
</reference>
<dbReference type="InterPro" id="IPR011761">
    <property type="entry name" value="ATP-grasp"/>
</dbReference>
<organism evidence="3">
    <name type="scientific">Candidatus Methanogaster sp. ANME-2c ERB4</name>
    <dbReference type="NCBI Taxonomy" id="2759911"/>
    <lineage>
        <taxon>Archaea</taxon>
        <taxon>Methanobacteriati</taxon>
        <taxon>Methanobacteriota</taxon>
        <taxon>Stenosarchaea group</taxon>
        <taxon>Methanomicrobia</taxon>
        <taxon>Methanosarcinales</taxon>
        <taxon>ANME-2 cluster</taxon>
        <taxon>Candidatus Methanogasteraceae</taxon>
        <taxon>Candidatus Methanogaster</taxon>
    </lineage>
</organism>
<keyword evidence="1" id="KW-0547">Nucleotide-binding</keyword>
<accession>A0A7G9YFD5</accession>
<feature type="domain" description="ATP-grasp" evidence="2">
    <location>
        <begin position="151"/>
        <end position="349"/>
    </location>
</feature>
<dbReference type="GO" id="GO:0046872">
    <property type="term" value="F:metal ion binding"/>
    <property type="evidence" value="ECO:0007669"/>
    <property type="project" value="InterPro"/>
</dbReference>
<keyword evidence="1" id="KW-0067">ATP-binding</keyword>
<dbReference type="EMBL" id="MT631216">
    <property type="protein sequence ID" value="QNO46719.1"/>
    <property type="molecule type" value="Genomic_DNA"/>
</dbReference>
<evidence type="ECO:0000259" key="2">
    <source>
        <dbReference type="PROSITE" id="PS50975"/>
    </source>
</evidence>
<proteinExistence type="predicted"/>